<accession>A0ABP1PR47</accession>
<name>A0ABP1PR47_9HEXA</name>
<protein>
    <recommendedName>
        <fullName evidence="4">Paramyosin</fullName>
    </recommendedName>
</protein>
<dbReference type="PANTHER" id="PTHR39960">
    <property type="entry name" value="LD34147P"/>
    <property type="match status" value="1"/>
</dbReference>
<dbReference type="PANTHER" id="PTHR39960:SF1">
    <property type="entry name" value="LD34147P"/>
    <property type="match status" value="1"/>
</dbReference>
<evidence type="ECO:0008006" key="4">
    <source>
        <dbReference type="Google" id="ProtNLM"/>
    </source>
</evidence>
<evidence type="ECO:0000313" key="2">
    <source>
        <dbReference type="EMBL" id="CAL8074153.1"/>
    </source>
</evidence>
<reference evidence="2 3" key="1">
    <citation type="submission" date="2024-08" db="EMBL/GenBank/DDBJ databases">
        <authorList>
            <person name="Cucini C."/>
            <person name="Frati F."/>
        </authorList>
    </citation>
    <scope>NUCLEOTIDE SEQUENCE [LARGE SCALE GENOMIC DNA]</scope>
</reference>
<comment type="caution">
    <text evidence="2">The sequence shown here is derived from an EMBL/GenBank/DDBJ whole genome shotgun (WGS) entry which is preliminary data.</text>
</comment>
<keyword evidence="3" id="KW-1185">Reference proteome</keyword>
<sequence>MGSFLQTGAFIVFIFAALVKAAPQSQRGSTSGDYSVTHLDIRDAILSLVSVLRDQMDKLERHEVRERQLGEQLTRSLASLEKRTRGEEKNIENIATYIARIEDKIKNAQTSIDKQTEDHRAENHRLRSDLDILKQLLNEGGSTASALAALDSKVTSLNEKLNMLKDAGDRTTEKFDGLMELWKTTSIGSAGSSGGGGSDLSDAIMSELADIKESLSRTQEIETQILTLRSPGGEHGSDWQTEVIESIDSQRKQLAVLEEEIGKAIGMLGDMTNSAQNLTGILSTLETDTRKGFEVLDSQVTFIRENSTGDIERKLGKVQEILKSGQKHLEDRVRQAEKAVDGLFLKMESEYDHLSNELKGLANVESVLLDTGDSVLDTKRRLEYGVQQIMGEMNHQLTTHTANLNASLQARFDGLSDAVLGNQSIALMNLTGRMEEEISQVWRQIGILYHQMSKSANLLDEIHSQTSKYVNNSLDTMSSMDDKVGQVTNRMGEVDDNLNYLLGRMSLVVQEFNQIKSGLGDALTSLRDSFTEISEFEKKPDPLETNKTEDE</sequence>
<organism evidence="2 3">
    <name type="scientific">Orchesella dallaii</name>
    <dbReference type="NCBI Taxonomy" id="48710"/>
    <lineage>
        <taxon>Eukaryota</taxon>
        <taxon>Metazoa</taxon>
        <taxon>Ecdysozoa</taxon>
        <taxon>Arthropoda</taxon>
        <taxon>Hexapoda</taxon>
        <taxon>Collembola</taxon>
        <taxon>Entomobryomorpha</taxon>
        <taxon>Entomobryoidea</taxon>
        <taxon>Orchesellidae</taxon>
        <taxon>Orchesellinae</taxon>
        <taxon>Orchesella</taxon>
    </lineage>
</organism>
<gene>
    <name evidence="2" type="ORF">ODALV1_LOCUS2812</name>
</gene>
<evidence type="ECO:0000256" key="1">
    <source>
        <dbReference type="SAM" id="SignalP"/>
    </source>
</evidence>
<evidence type="ECO:0000313" key="3">
    <source>
        <dbReference type="Proteomes" id="UP001642540"/>
    </source>
</evidence>
<feature type="signal peptide" evidence="1">
    <location>
        <begin position="1"/>
        <end position="21"/>
    </location>
</feature>
<keyword evidence="1" id="KW-0732">Signal</keyword>
<dbReference type="Proteomes" id="UP001642540">
    <property type="component" value="Unassembled WGS sequence"/>
</dbReference>
<feature type="chain" id="PRO_5045470367" description="Paramyosin" evidence="1">
    <location>
        <begin position="22"/>
        <end position="551"/>
    </location>
</feature>
<proteinExistence type="predicted"/>
<dbReference type="EMBL" id="CAXLJM020000007">
    <property type="protein sequence ID" value="CAL8074153.1"/>
    <property type="molecule type" value="Genomic_DNA"/>
</dbReference>